<dbReference type="Proteomes" id="UP000032749">
    <property type="component" value="Chromosome"/>
</dbReference>
<dbReference type="NCBIfam" id="TIGR01646">
    <property type="entry name" value="vgr_GE"/>
    <property type="match status" value="1"/>
</dbReference>
<reference evidence="6 7" key="1">
    <citation type="journal article" date="2013" name="Nat. Commun.">
        <title>Genome sequence and functional genomic analysis of the oil-degrading bacterium Oleispira antarctica.</title>
        <authorList>
            <person name="Kube M."/>
            <person name="Chernikova T.N."/>
            <person name="Al-Ramahi Y."/>
            <person name="Beloqui A."/>
            <person name="Lopez-Cortez N."/>
            <person name="Guazzaroni M.E."/>
            <person name="Heipieper H.J."/>
            <person name="Klages S."/>
            <person name="Kotsyurbenko O.R."/>
            <person name="Langer I."/>
            <person name="Nechitaylo T.Y."/>
            <person name="Lunsdorf H."/>
            <person name="Fernandez M."/>
            <person name="Juarez S."/>
            <person name="Ciordia S."/>
            <person name="Singer A."/>
            <person name="Kagan O."/>
            <person name="Egorova O."/>
            <person name="Petit P.A."/>
            <person name="Stogios P."/>
            <person name="Kim Y."/>
            <person name="Tchigvintsev A."/>
            <person name="Flick R."/>
            <person name="Denaro R."/>
            <person name="Genovese M."/>
            <person name="Albar J.P."/>
            <person name="Reva O.N."/>
            <person name="Martinez-Gomariz M."/>
            <person name="Tran H."/>
            <person name="Ferrer M."/>
            <person name="Savchenko A."/>
            <person name="Yakunin A.F."/>
            <person name="Yakimov M.M."/>
            <person name="Golyshina O.V."/>
            <person name="Reinhardt R."/>
            <person name="Golyshin P.N."/>
        </authorList>
    </citation>
    <scope>NUCLEOTIDE SEQUENCE [LARGE SCALE GENOMIC DNA]</scope>
</reference>
<dbReference type="InterPro" id="IPR054030">
    <property type="entry name" value="Gp5_Vgr_C"/>
</dbReference>
<dbReference type="SUPFAM" id="SSF69255">
    <property type="entry name" value="gp5 N-terminal domain-like"/>
    <property type="match status" value="1"/>
</dbReference>
<dbReference type="InterPro" id="IPR017847">
    <property type="entry name" value="T6SS_RhsGE_Vgr_subset"/>
</dbReference>
<gene>
    <name evidence="6" type="ORF">OLEAN_C25930</name>
</gene>
<dbReference type="Gene3D" id="4.10.220.110">
    <property type="match status" value="1"/>
</dbReference>
<evidence type="ECO:0000259" key="4">
    <source>
        <dbReference type="Pfam" id="PF04717"/>
    </source>
</evidence>
<dbReference type="Gene3D" id="3.55.50.10">
    <property type="entry name" value="Baseplate protein-like domains"/>
    <property type="match status" value="1"/>
</dbReference>
<organism evidence="6 7">
    <name type="scientific">Oleispira antarctica RB-8</name>
    <dbReference type="NCBI Taxonomy" id="698738"/>
    <lineage>
        <taxon>Bacteria</taxon>
        <taxon>Pseudomonadati</taxon>
        <taxon>Pseudomonadota</taxon>
        <taxon>Gammaproteobacteria</taxon>
        <taxon>Oceanospirillales</taxon>
        <taxon>Oceanospirillaceae</taxon>
        <taxon>Oleispira</taxon>
    </lineage>
</organism>
<dbReference type="KEGG" id="oai:OLEAN_C25930"/>
<protein>
    <submittedName>
        <fullName evidence="6">Uncharacterized protein</fullName>
    </submittedName>
</protein>
<feature type="domain" description="Gp5/Type VI secretion system Vgr C-terminal trimerisation" evidence="5">
    <location>
        <begin position="473"/>
        <end position="584"/>
    </location>
</feature>
<dbReference type="PANTHER" id="PTHR32305:SF15">
    <property type="entry name" value="PROTEIN RHSA-RELATED"/>
    <property type="match status" value="1"/>
</dbReference>
<dbReference type="InterPro" id="IPR006531">
    <property type="entry name" value="Gp5/Vgr_OB"/>
</dbReference>
<dbReference type="InterPro" id="IPR050708">
    <property type="entry name" value="T6SS_VgrG/RHS"/>
</dbReference>
<dbReference type="PANTHER" id="PTHR32305">
    <property type="match status" value="1"/>
</dbReference>
<dbReference type="NCBIfam" id="TIGR03361">
    <property type="entry name" value="VI_Rhs_Vgr"/>
    <property type="match status" value="1"/>
</dbReference>
<comment type="subcellular location">
    <subcellularLocation>
        <location evidence="1">Secreted</location>
    </subcellularLocation>
</comment>
<dbReference type="EMBL" id="FO203512">
    <property type="protein sequence ID" value="CCK76769.1"/>
    <property type="molecule type" value="Genomic_DNA"/>
</dbReference>
<dbReference type="SUPFAM" id="SSF69279">
    <property type="entry name" value="Phage tail proteins"/>
    <property type="match status" value="2"/>
</dbReference>
<dbReference type="Gene3D" id="2.30.110.50">
    <property type="match status" value="1"/>
</dbReference>
<evidence type="ECO:0000256" key="1">
    <source>
        <dbReference type="ARBA" id="ARBA00004613"/>
    </source>
</evidence>
<keyword evidence="7" id="KW-1185">Reference proteome</keyword>
<dbReference type="InterPro" id="IPR006533">
    <property type="entry name" value="T6SS_Vgr_RhsGE"/>
</dbReference>
<dbReference type="OrthoDB" id="9762420at2"/>
<dbReference type="Pfam" id="PF22178">
    <property type="entry name" value="Gp5_trimer_C"/>
    <property type="match status" value="1"/>
</dbReference>
<accession>R4YUK6</accession>
<name>R4YUK6_OLEAN</name>
<dbReference type="Pfam" id="PF05954">
    <property type="entry name" value="Phage_GPD"/>
    <property type="match status" value="1"/>
</dbReference>
<proteinExistence type="inferred from homology"/>
<dbReference type="InterPro" id="IPR037026">
    <property type="entry name" value="Vgr_OB-fold_dom_sf"/>
</dbReference>
<comment type="similarity">
    <text evidence="2">Belongs to the VgrG protein family.</text>
</comment>
<dbReference type="HOGENOM" id="CLU_004121_3_0_6"/>
<dbReference type="Gene3D" id="2.40.50.230">
    <property type="entry name" value="Gp5 N-terminal domain"/>
    <property type="match status" value="1"/>
</dbReference>
<dbReference type="STRING" id="698738.OLEAN_C25930"/>
<dbReference type="SUPFAM" id="SSF69349">
    <property type="entry name" value="Phage fibre proteins"/>
    <property type="match status" value="1"/>
</dbReference>
<evidence type="ECO:0000259" key="5">
    <source>
        <dbReference type="Pfam" id="PF22178"/>
    </source>
</evidence>
<dbReference type="Pfam" id="PF04717">
    <property type="entry name" value="Phage_base_V"/>
    <property type="match status" value="1"/>
</dbReference>
<evidence type="ECO:0000256" key="2">
    <source>
        <dbReference type="ARBA" id="ARBA00005558"/>
    </source>
</evidence>
<dbReference type="GO" id="GO:0005576">
    <property type="term" value="C:extracellular region"/>
    <property type="evidence" value="ECO:0007669"/>
    <property type="project" value="UniProtKB-SubCell"/>
</dbReference>
<evidence type="ECO:0000256" key="3">
    <source>
        <dbReference type="ARBA" id="ARBA00022525"/>
    </source>
</evidence>
<dbReference type="PATRIC" id="fig|698738.3.peg.2690"/>
<dbReference type="AlphaFoldDB" id="R4YUK6"/>
<evidence type="ECO:0000313" key="6">
    <source>
        <dbReference type="EMBL" id="CCK76769.1"/>
    </source>
</evidence>
<feature type="domain" description="Gp5/Type VI secretion system Vgr protein OB-fold" evidence="4">
    <location>
        <begin position="388"/>
        <end position="456"/>
    </location>
</feature>
<evidence type="ECO:0000313" key="7">
    <source>
        <dbReference type="Proteomes" id="UP000032749"/>
    </source>
</evidence>
<keyword evidence="3" id="KW-0964">Secreted</keyword>
<sequence length="688" mass="76900">MSFSDNREIEIIASNSIGSFDNDLLLLEFNSDEALNSLFQHRLTTLCQNNDLDLKSLLGTTISIKVQGHHLVGAKYFHGHVMAISHRGWQGKFAKYEIELAPWLGFLDKTKDCRIFQHQSVVDIFTNIFEENGFSDYKINLSDTYNPIEYCVQYRETDMNFINRLIEQEGIYYHFEQLEDKHILVLSDSPGAHEIITGCQDIPFYPPGSVVRDKHFIESWSNTVAVGSGSYALNAFDFEKPRAGLETNISIAQDHDHAHMEVYDYQNGYTERSDGTRYAQLRMEQLHCATQEFSGVSNCAYFHAGGLFNISKHPVDANNGEYLLTKVYYYISTGSYESGEQQDVQMEIGFSCMPSQTQYRPALHSPAPVIAGHQTAIVVGPVGEEIWTDEYGRVKLHFHWDRYSERNESSSCWVRVSQLWAGGNWGSIFTPRMGQEVIVDFIEGNPDKPMIVGRVYNADNMPPYALPENQNQSGIKTRSSKGGSVETFNELRFDDTLGSETLTIHAEKDQNLSVENDESHFVGNDRTDEVINDETITIGHDRTEKVGNDEIVEVVNDRAQTVGNDENLTVNNNRTHTIATDETLSVGNNRITDVTTDDTTNIGANYTITVGTDEQRDIGANRTTSIGTAETLDVGKTITVQAGDEIVFKAGSAQITMSKNGDISIKGANITIEGSGNVILKGSKVQQN</sequence>